<keyword evidence="1" id="KW-0472">Membrane</keyword>
<feature type="transmembrane region" description="Helical" evidence="1">
    <location>
        <begin position="441"/>
        <end position="461"/>
    </location>
</feature>
<feature type="transmembrane region" description="Helical" evidence="1">
    <location>
        <begin position="1280"/>
        <end position="1302"/>
    </location>
</feature>
<dbReference type="Proteomes" id="UP000320672">
    <property type="component" value="Chromosome"/>
</dbReference>
<accession>A0A517MMV6</accession>
<feature type="transmembrane region" description="Helical" evidence="1">
    <location>
        <begin position="826"/>
        <end position="848"/>
    </location>
</feature>
<feature type="transmembrane region" description="Helical" evidence="1">
    <location>
        <begin position="1314"/>
        <end position="1332"/>
    </location>
</feature>
<evidence type="ECO:0000313" key="2">
    <source>
        <dbReference type="EMBL" id="QDS96219.1"/>
    </source>
</evidence>
<feature type="transmembrane region" description="Helical" evidence="1">
    <location>
        <begin position="407"/>
        <end position="429"/>
    </location>
</feature>
<feature type="transmembrane region" description="Helical" evidence="1">
    <location>
        <begin position="1411"/>
        <end position="1430"/>
    </location>
</feature>
<feature type="transmembrane region" description="Helical" evidence="1">
    <location>
        <begin position="579"/>
        <end position="602"/>
    </location>
</feature>
<dbReference type="KEGG" id="rml:FF011L_50270"/>
<feature type="transmembrane region" description="Helical" evidence="1">
    <location>
        <begin position="531"/>
        <end position="549"/>
    </location>
</feature>
<feature type="transmembrane region" description="Helical" evidence="1">
    <location>
        <begin position="1195"/>
        <end position="1217"/>
    </location>
</feature>
<feature type="transmembrane region" description="Helical" evidence="1">
    <location>
        <begin position="1388"/>
        <end position="1405"/>
    </location>
</feature>
<evidence type="ECO:0000256" key="1">
    <source>
        <dbReference type="SAM" id="Phobius"/>
    </source>
</evidence>
<feature type="transmembrane region" description="Helical" evidence="1">
    <location>
        <begin position="1050"/>
        <end position="1072"/>
    </location>
</feature>
<dbReference type="OrthoDB" id="221142at2"/>
<feature type="transmembrane region" description="Helical" evidence="1">
    <location>
        <begin position="1137"/>
        <end position="1156"/>
    </location>
</feature>
<feature type="transmembrane region" description="Helical" evidence="1">
    <location>
        <begin position="219"/>
        <end position="240"/>
    </location>
</feature>
<feature type="transmembrane region" description="Helical" evidence="1">
    <location>
        <begin position="467"/>
        <end position="484"/>
    </location>
</feature>
<feature type="transmembrane region" description="Helical" evidence="1">
    <location>
        <begin position="340"/>
        <end position="360"/>
    </location>
</feature>
<feature type="transmembrane region" description="Helical" evidence="1">
    <location>
        <begin position="6"/>
        <end position="29"/>
    </location>
</feature>
<feature type="transmembrane region" description="Helical" evidence="1">
    <location>
        <begin position="1582"/>
        <end position="1600"/>
    </location>
</feature>
<dbReference type="RefSeq" id="WP_145354393.1">
    <property type="nucleotide sequence ID" value="NZ_CP036262.1"/>
</dbReference>
<sequence>MTYLIVFAVILLVVTLVGHVIWISVAFVLRGLFGSSASIVERPVEAADPRVAQQRDLFGYKRVVDALTERGRLDAAESDRLHDLGREQASLVFPDSPISASLVQDQPASSADKPFAATSPIPLRPSPANQYPAGVHPLDQEEPPVAAVPVVEAGLVAGAAQVDRVPPPPARRAFAEILSHFLVAHNIRWGELIAGLLIVFCSIGLVISLWSPLTETHRLLPSLVFLGGTLAIEGAGLYTLKRWRLRQTSRAVLTIASLLIPLSVVTGMAVASAGETPVRLGDPATLGFVFVGAICYLVALWLAGKALVRQHNTVWWMVAIGAPTMVLPAVPALLRQFGMNACWGLIGVSSLVALAIVMLAGRRSRRGEFLQIVRPVAGWNLLLVFGVGLYAMLVLVGFLVLQVPRTATTFVLIAVAITPLGLAGCGMGWRLRRSTRKWQAFAGVAIALTSMLLLAGIFPAVLGQPRWLLAWGVLIAVPAVLMAFRLRIDALLGVAAMAVGASAMLLFPWWMGDQPWGRLSTLWWFLLTDEALWLATLYGVGLLLLSRCVSVDTGQGRPAALANLPVVPSLKRTSWSFSLAVAGAFWLVSAVVLAVACAWLGWSFASLDRSWPSAVGVLGVIGLIAIMASVVINKRPHDAHRQPLDMTVRRYRLWMLRIGQLTCLLAIGFTMARLLPDRLIGLDAIVDGDAAWWWIGALAAYGLVWNLLRGTVRKVFPLRLSGGFREWTPDIICGGIAFLAIGVLGILAVVRLVLAESGAGEYSLVMLNEIPLLPAVAMAIVSAWVVSYCLLVSAQRQKWISLLAWSFFAGMTWWFGWAFADRPDRLLWIGSALIVLTSVLLTVAWWIACTQRNDFSSRKQMSREPVWKAFVSQGTIWGGLVVTAFTCLLLINHLPWFGDQVSSDGSNTIAVLVGWGVVAILGFSIASVVLRKEIMGAWAAVLVPFVAYLTAVLWLDDGWQQWAVIGWGILLAVALQRLAVISGLVRQIERHSLREVSQPSTPDTGNLQLATKYEGAWPLPVQGLTTAAFILAVAFAVICIPWVWFEPFSAGQNVSIANVSFVGAALLLGRWLGKRTCGLGINASNLVILLWSPVIALAIGRGWVGAADAKIWLLGGFSLSAVCDAVMVHWDSKRIQDWWAAVLKGGVVAGVAWSLMPNDDMGMMFGLVGCVVLHQTGSLATLFSNAAGAAKRLSYGVGQLSGCAGVLAGCLYCGWYADGTTQALLLVFVWTAGTLLLARLSVSRPLPNQYVASEPVGLILAVFSLVGVVLAQFADMPATEVAWGIAGVAVLGTSLIAVSTVLRIGRPLQVEGAFLLMMASIVLIADAVQPALSAERRLALPPLAVGFTLALFCWAWPLRQILRKQLMIWGLGWNATEDQNANLRINRVIVMTAGGLFLFATYAAWEEPHPMTRYFAIAAVFLAGWALATIATGVRYAWLRTATVLLFVGAFLLLAIAIPHQSAFRELVVVMRMLVVGIALLPLFGWLVPRTMGLADGDWKRPLRVGAGAGLTVAVIALVAMFGLELMARDDGSVESLPRALVLGIAGLLAATCVAVSLLALRRNDPEDRSVLPILSPEVRRAAIYAAQIIGFLTWLHLYLCKSPLATIGLRAYWPFVVMGLAFFSVAIVEWARRRKDTLLAGTLRQSSLLLPLVPAVGYWVGGANSEWLYIGGQVDYAVLLAVAGIYYIGVSIIWPDQRWPKILGVLLGNAALWVGLTQSEFWGFWEHPQLWLIPPAICVLMAAHLERKRLKPALLAGIRYSAMLVIYVSSTADMLLQEIGQTIWGPIFLVVLAMLGVLCGVLLRVRSFLYLGTFFILVGVLSMVWHAQAALDRTWPWWAFGIGSGILILVGLTMIEKQKKHIKRLTARLGEWES</sequence>
<feature type="transmembrane region" description="Helical" evidence="1">
    <location>
        <begin position="729"/>
        <end position="750"/>
    </location>
</feature>
<feature type="transmembrane region" description="Helical" evidence="1">
    <location>
        <begin position="1700"/>
        <end position="1717"/>
    </location>
</feature>
<feature type="transmembrane region" description="Helical" evidence="1">
    <location>
        <begin position="381"/>
        <end position="401"/>
    </location>
</feature>
<reference evidence="2 3" key="1">
    <citation type="submission" date="2019-02" db="EMBL/GenBank/DDBJ databases">
        <title>Deep-cultivation of Planctomycetes and their phenomic and genomic characterization uncovers novel biology.</title>
        <authorList>
            <person name="Wiegand S."/>
            <person name="Jogler M."/>
            <person name="Boedeker C."/>
            <person name="Pinto D."/>
            <person name="Vollmers J."/>
            <person name="Rivas-Marin E."/>
            <person name="Kohn T."/>
            <person name="Peeters S.H."/>
            <person name="Heuer A."/>
            <person name="Rast P."/>
            <person name="Oberbeckmann S."/>
            <person name="Bunk B."/>
            <person name="Jeske O."/>
            <person name="Meyerdierks A."/>
            <person name="Storesund J.E."/>
            <person name="Kallscheuer N."/>
            <person name="Luecker S."/>
            <person name="Lage O.M."/>
            <person name="Pohl T."/>
            <person name="Merkel B.J."/>
            <person name="Hornburger P."/>
            <person name="Mueller R.-W."/>
            <person name="Bruemmer F."/>
            <person name="Labrenz M."/>
            <person name="Spormann A.M."/>
            <person name="Op den Camp H."/>
            <person name="Overmann J."/>
            <person name="Amann R."/>
            <person name="Jetten M.S.M."/>
            <person name="Mascher T."/>
            <person name="Medema M.H."/>
            <person name="Devos D.P."/>
            <person name="Kaster A.-K."/>
            <person name="Ovreas L."/>
            <person name="Rohde M."/>
            <person name="Galperin M.Y."/>
            <person name="Jogler C."/>
        </authorList>
    </citation>
    <scope>NUCLEOTIDE SEQUENCE [LARGE SCALE GENOMIC DNA]</scope>
    <source>
        <strain evidence="2 3">FF011L</strain>
    </source>
</reference>
<feature type="transmembrane region" description="Helical" evidence="1">
    <location>
        <begin position="1540"/>
        <end position="1561"/>
    </location>
</feature>
<feature type="transmembrane region" description="Helical" evidence="1">
    <location>
        <begin position="653"/>
        <end position="671"/>
    </location>
</feature>
<feature type="transmembrane region" description="Helical" evidence="1">
    <location>
        <begin position="614"/>
        <end position="632"/>
    </location>
</feature>
<feature type="transmembrane region" description="Helical" evidence="1">
    <location>
        <begin position="491"/>
        <end position="511"/>
    </location>
</feature>
<feature type="transmembrane region" description="Helical" evidence="1">
    <location>
        <begin position="1668"/>
        <end position="1688"/>
    </location>
</feature>
<feature type="transmembrane region" description="Helical" evidence="1">
    <location>
        <begin position="1024"/>
        <end position="1044"/>
    </location>
</feature>
<gene>
    <name evidence="2" type="ORF">FF011L_50270</name>
</gene>
<feature type="transmembrane region" description="Helical" evidence="1">
    <location>
        <begin position="1111"/>
        <end position="1130"/>
    </location>
</feature>
<feature type="transmembrane region" description="Helical" evidence="1">
    <location>
        <begin position="1162"/>
        <end position="1183"/>
    </location>
</feature>
<feature type="transmembrane region" description="Helical" evidence="1">
    <location>
        <begin position="1254"/>
        <end position="1274"/>
    </location>
</feature>
<feature type="transmembrane region" description="Helical" evidence="1">
    <location>
        <begin position="869"/>
        <end position="891"/>
    </location>
</feature>
<proteinExistence type="predicted"/>
<organism evidence="2 3">
    <name type="scientific">Roseimaritima multifibrata</name>
    <dbReference type="NCBI Taxonomy" id="1930274"/>
    <lineage>
        <taxon>Bacteria</taxon>
        <taxon>Pseudomonadati</taxon>
        <taxon>Planctomycetota</taxon>
        <taxon>Planctomycetia</taxon>
        <taxon>Pirellulales</taxon>
        <taxon>Pirellulaceae</taxon>
        <taxon>Roseimaritima</taxon>
    </lineage>
</organism>
<keyword evidence="1" id="KW-1133">Transmembrane helix</keyword>
<feature type="transmembrane region" description="Helical" evidence="1">
    <location>
        <begin position="911"/>
        <end position="930"/>
    </location>
</feature>
<protein>
    <submittedName>
        <fullName evidence="2">Uncharacterized protein</fullName>
    </submittedName>
</protein>
<keyword evidence="3" id="KW-1185">Reference proteome</keyword>
<keyword evidence="1" id="KW-0812">Transmembrane</keyword>
<feature type="transmembrane region" description="Helical" evidence="1">
    <location>
        <begin position="770"/>
        <end position="792"/>
    </location>
</feature>
<name>A0A517MMV6_9BACT</name>
<feature type="transmembrane region" description="Helical" evidence="1">
    <location>
        <begin position="799"/>
        <end position="820"/>
    </location>
</feature>
<feature type="transmembrane region" description="Helical" evidence="1">
    <location>
        <begin position="1758"/>
        <end position="1778"/>
    </location>
</feature>
<feature type="transmembrane region" description="Helical" evidence="1">
    <location>
        <begin position="1437"/>
        <end position="1458"/>
    </location>
</feature>
<feature type="transmembrane region" description="Helical" evidence="1">
    <location>
        <begin position="1223"/>
        <end position="1242"/>
    </location>
</feature>
<feature type="transmembrane region" description="Helical" evidence="1">
    <location>
        <begin position="1079"/>
        <end position="1099"/>
    </location>
</feature>
<feature type="transmembrane region" description="Helical" evidence="1">
    <location>
        <begin position="1644"/>
        <end position="1662"/>
    </location>
</feature>
<evidence type="ECO:0000313" key="3">
    <source>
        <dbReference type="Proteomes" id="UP000320672"/>
    </source>
</evidence>
<feature type="transmembrane region" description="Helical" evidence="1">
    <location>
        <begin position="1509"/>
        <end position="1528"/>
    </location>
</feature>
<feature type="transmembrane region" description="Helical" evidence="1">
    <location>
        <begin position="937"/>
        <end position="955"/>
    </location>
</feature>
<feature type="transmembrane region" description="Helical" evidence="1">
    <location>
        <begin position="192"/>
        <end position="213"/>
    </location>
</feature>
<feature type="transmembrane region" description="Helical" evidence="1">
    <location>
        <begin position="1809"/>
        <end position="1830"/>
    </location>
</feature>
<feature type="transmembrane region" description="Helical" evidence="1">
    <location>
        <begin position="1470"/>
        <end position="1488"/>
    </location>
</feature>
<feature type="transmembrane region" description="Helical" evidence="1">
    <location>
        <begin position="1784"/>
        <end position="1804"/>
    </location>
</feature>
<feature type="transmembrane region" description="Helical" evidence="1">
    <location>
        <begin position="691"/>
        <end position="708"/>
    </location>
</feature>
<feature type="transmembrane region" description="Helical" evidence="1">
    <location>
        <begin position="961"/>
        <end position="985"/>
    </location>
</feature>
<feature type="transmembrane region" description="Helical" evidence="1">
    <location>
        <begin position="1612"/>
        <end position="1632"/>
    </location>
</feature>
<feature type="transmembrane region" description="Helical" evidence="1">
    <location>
        <begin position="252"/>
        <end position="272"/>
    </location>
</feature>
<dbReference type="EMBL" id="CP036262">
    <property type="protein sequence ID" value="QDS96219.1"/>
    <property type="molecule type" value="Genomic_DNA"/>
</dbReference>
<feature type="transmembrane region" description="Helical" evidence="1">
    <location>
        <begin position="314"/>
        <end position="334"/>
    </location>
</feature>
<feature type="transmembrane region" description="Helical" evidence="1">
    <location>
        <begin position="1729"/>
        <end position="1746"/>
    </location>
</feature>
<feature type="transmembrane region" description="Helical" evidence="1">
    <location>
        <begin position="1338"/>
        <end position="1358"/>
    </location>
</feature>
<feature type="transmembrane region" description="Helical" evidence="1">
    <location>
        <begin position="284"/>
        <end position="302"/>
    </location>
</feature>
<feature type="transmembrane region" description="Helical" evidence="1">
    <location>
        <begin position="1836"/>
        <end position="1856"/>
    </location>
</feature>